<gene>
    <name evidence="3" type="primary">LOC113505620</name>
</gene>
<reference evidence="3" key="1">
    <citation type="submission" date="2025-08" db="UniProtKB">
        <authorList>
            <consortium name="RefSeq"/>
        </authorList>
    </citation>
    <scope>IDENTIFICATION</scope>
</reference>
<keyword evidence="2" id="KW-1185">Reference proteome</keyword>
<dbReference type="AlphaFoldDB" id="A0A7E5WV99"/>
<feature type="region of interest" description="Disordered" evidence="1">
    <location>
        <begin position="151"/>
        <end position="174"/>
    </location>
</feature>
<dbReference type="Proteomes" id="UP000322000">
    <property type="component" value="Chromosome 26"/>
</dbReference>
<organism evidence="2 3">
    <name type="scientific">Trichoplusia ni</name>
    <name type="common">Cabbage looper</name>
    <dbReference type="NCBI Taxonomy" id="7111"/>
    <lineage>
        <taxon>Eukaryota</taxon>
        <taxon>Metazoa</taxon>
        <taxon>Ecdysozoa</taxon>
        <taxon>Arthropoda</taxon>
        <taxon>Hexapoda</taxon>
        <taxon>Insecta</taxon>
        <taxon>Pterygota</taxon>
        <taxon>Neoptera</taxon>
        <taxon>Endopterygota</taxon>
        <taxon>Lepidoptera</taxon>
        <taxon>Glossata</taxon>
        <taxon>Ditrysia</taxon>
        <taxon>Noctuoidea</taxon>
        <taxon>Noctuidae</taxon>
        <taxon>Plusiinae</taxon>
        <taxon>Trichoplusia</taxon>
    </lineage>
</organism>
<dbReference type="GeneID" id="113505620"/>
<evidence type="ECO:0000256" key="1">
    <source>
        <dbReference type="SAM" id="MobiDB-lite"/>
    </source>
</evidence>
<evidence type="ECO:0000313" key="3">
    <source>
        <dbReference type="RefSeq" id="XP_026744212.1"/>
    </source>
</evidence>
<proteinExistence type="predicted"/>
<sequence>MNYAEIKKLDEESLQQLKEGTGPSDKCICSLLSPPDGERRGFGSSIKRALASIATGKKRRPLDGQRSVDIPIVYTKGAAGIYSTKEVLKRKSSCGKCGCDKENIVLKHSYANIRITSPDVSSICSCPSDCLPEKSRLMNNIKVTVEHMTIDPDSENSESSLHQHRQRTLREPLMSDRKSLSSLINAQYEKVQDLYERQYDNTA</sequence>
<dbReference type="KEGG" id="tnl:113505620"/>
<evidence type="ECO:0000313" key="2">
    <source>
        <dbReference type="Proteomes" id="UP000322000"/>
    </source>
</evidence>
<protein>
    <submittedName>
        <fullName evidence="3">Uncharacterized protein LOC113505620</fullName>
    </submittedName>
</protein>
<dbReference type="OrthoDB" id="7458029at2759"/>
<accession>A0A7E5WV99</accession>
<dbReference type="RefSeq" id="XP_026744212.1">
    <property type="nucleotide sequence ID" value="XM_026888411.1"/>
</dbReference>
<dbReference type="InParanoid" id="A0A7E5WV99"/>
<name>A0A7E5WV99_TRINI</name>